<reference evidence="2 3" key="1">
    <citation type="submission" date="2020-08" db="EMBL/GenBank/DDBJ databases">
        <title>Genomic Encyclopedia of Type Strains, Phase IV (KMG-IV): sequencing the most valuable type-strain genomes for metagenomic binning, comparative biology and taxonomic classification.</title>
        <authorList>
            <person name="Goeker M."/>
        </authorList>
    </citation>
    <scope>NUCLEOTIDE SEQUENCE [LARGE SCALE GENOMIC DNA]</scope>
    <source>
        <strain evidence="2 3">DSM 16268</strain>
    </source>
</reference>
<comment type="caution">
    <text evidence="2">The sequence shown here is derived from an EMBL/GenBank/DDBJ whole genome shotgun (WGS) entry which is preliminary data.</text>
</comment>
<evidence type="ECO:0000256" key="1">
    <source>
        <dbReference type="SAM" id="SignalP"/>
    </source>
</evidence>
<proteinExistence type="predicted"/>
<dbReference type="EMBL" id="JACHOO010000001">
    <property type="protein sequence ID" value="MBB5751150.1"/>
    <property type="molecule type" value="Genomic_DNA"/>
</dbReference>
<evidence type="ECO:0000313" key="2">
    <source>
        <dbReference type="EMBL" id="MBB5751150.1"/>
    </source>
</evidence>
<evidence type="ECO:0000313" key="3">
    <source>
        <dbReference type="Proteomes" id="UP000523821"/>
    </source>
</evidence>
<feature type="chain" id="PRO_5030685510" evidence="1">
    <location>
        <begin position="23"/>
        <end position="264"/>
    </location>
</feature>
<organism evidence="2 3">
    <name type="scientific">Prosthecomicrobium pneumaticum</name>
    <dbReference type="NCBI Taxonomy" id="81895"/>
    <lineage>
        <taxon>Bacteria</taxon>
        <taxon>Pseudomonadati</taxon>
        <taxon>Pseudomonadota</taxon>
        <taxon>Alphaproteobacteria</taxon>
        <taxon>Hyphomicrobiales</taxon>
        <taxon>Kaistiaceae</taxon>
        <taxon>Prosthecomicrobium</taxon>
    </lineage>
</organism>
<sequence>MRGLRIFLAAAMPLVAGSPALAAEMPYTPVTVTYDRAGADAEGLVALVKRLTDAVRTGDIATIREFTAPELALYAPSAGFPEGDSAAALPNPDGRPGLERLAQAVMMTTTGTMELAQDELDGMVVAFFADALESGSLGRAKGAGGAICAPAEPQFDRNAGLAIADAAGVTPDDLWILPAATGFRDRPDPAAEVAVTLPAGTIAPYLSGSVDGTDGSSEWYEVALPSGKPGFARDDQSLALVEPRVCFGEIQGRWLVTALVVPQL</sequence>
<accession>A0A7W9FJ52</accession>
<dbReference type="AlphaFoldDB" id="A0A7W9FJ52"/>
<feature type="signal peptide" evidence="1">
    <location>
        <begin position="1"/>
        <end position="22"/>
    </location>
</feature>
<gene>
    <name evidence="2" type="ORF">GGQ63_000193</name>
</gene>
<protein>
    <submittedName>
        <fullName evidence="2">Uncharacterized protein</fullName>
    </submittedName>
</protein>
<keyword evidence="3" id="KW-1185">Reference proteome</keyword>
<dbReference type="Proteomes" id="UP000523821">
    <property type="component" value="Unassembled WGS sequence"/>
</dbReference>
<name>A0A7W9FJ52_9HYPH</name>
<keyword evidence="1" id="KW-0732">Signal</keyword>
<dbReference type="RefSeq" id="WP_183851731.1">
    <property type="nucleotide sequence ID" value="NZ_JACHOO010000001.1"/>
</dbReference>